<evidence type="ECO:0000313" key="2">
    <source>
        <dbReference type="EMBL" id="ALP41627.1"/>
    </source>
</evidence>
<evidence type="ECO:0000256" key="1">
    <source>
        <dbReference type="SAM" id="SignalP"/>
    </source>
</evidence>
<dbReference type="EMBL" id="CP013067">
    <property type="protein sequence ID" value="ALP41627.1"/>
    <property type="molecule type" value="Genomic_DNA"/>
</dbReference>
<reference evidence="2 3" key="2">
    <citation type="journal article" date="2016" name="Genome Announc.">
        <title>Complete Genome Sequence of the Highly Virulent Aeromonas schubertii Strain WL1483, Isolated from Diseased Snakehead Fish (Channa argus) in China.</title>
        <authorList>
            <person name="Liu L."/>
            <person name="Li N."/>
            <person name="Zhang D."/>
            <person name="Fu X."/>
            <person name="Shi C."/>
            <person name="Lin Q."/>
            <person name="Hao G."/>
        </authorList>
    </citation>
    <scope>NUCLEOTIDE SEQUENCE [LARGE SCALE GENOMIC DNA]</scope>
    <source>
        <strain evidence="2 3">WL1483</strain>
    </source>
</reference>
<dbReference type="PATRIC" id="fig|652.5.peg.4177"/>
<feature type="chain" id="PRO_5006604430" evidence="1">
    <location>
        <begin position="19"/>
        <end position="145"/>
    </location>
</feature>
<feature type="signal peptide" evidence="1">
    <location>
        <begin position="1"/>
        <end position="18"/>
    </location>
</feature>
<name>A0A0S2SIW0_9GAMM</name>
<accession>A0A0S2SIW0</accession>
<dbReference type="Proteomes" id="UP000058114">
    <property type="component" value="Chromosome"/>
</dbReference>
<dbReference type="RefSeq" id="WP_060587907.1">
    <property type="nucleotide sequence ID" value="NZ_CP013067.1"/>
</dbReference>
<reference evidence="3" key="1">
    <citation type="submission" date="2015-10" db="EMBL/GenBank/DDBJ databases">
        <title>Complete Genome Sequence of Aeromonas schubertii strain WL1483.</title>
        <authorList>
            <person name="Liu L."/>
        </authorList>
    </citation>
    <scope>NUCLEOTIDE SEQUENCE [LARGE SCALE GENOMIC DNA]</scope>
    <source>
        <strain evidence="3">WL1483</strain>
    </source>
</reference>
<organism evidence="2 3">
    <name type="scientific">Aeromonas schubertii</name>
    <dbReference type="NCBI Taxonomy" id="652"/>
    <lineage>
        <taxon>Bacteria</taxon>
        <taxon>Pseudomonadati</taxon>
        <taxon>Pseudomonadota</taxon>
        <taxon>Gammaproteobacteria</taxon>
        <taxon>Aeromonadales</taxon>
        <taxon>Aeromonadaceae</taxon>
        <taxon>Aeromonas</taxon>
    </lineage>
</organism>
<proteinExistence type="predicted"/>
<gene>
    <name evidence="2" type="ORF">WL1483_2208</name>
</gene>
<evidence type="ECO:0000313" key="3">
    <source>
        <dbReference type="Proteomes" id="UP000058114"/>
    </source>
</evidence>
<protein>
    <submittedName>
        <fullName evidence="2">Uncharacterized protein</fullName>
    </submittedName>
</protein>
<keyword evidence="1" id="KW-0732">Signal</keyword>
<dbReference type="AlphaFoldDB" id="A0A0S2SIW0"/>
<sequence length="145" mass="16197">MRLMVGLWLLLVSSLLGAAEPRGEMTGQERERTLILLNEPVVMFQASLGSLTPEARVRRAKGRIATLEESDLQVPVEVESLQRFGQSVRFITLNGKRLVMLVEKDLDEFGVQIMSPNFVAQPPQNLVVPKAQWYAAPAPAEDNKR</sequence>
<dbReference type="KEGG" id="asr:WL1483_2208"/>